<evidence type="ECO:0000256" key="1">
    <source>
        <dbReference type="ARBA" id="ARBA00022729"/>
    </source>
</evidence>
<dbReference type="PANTHER" id="PTHR30006">
    <property type="entry name" value="THIAMINE-BINDING PERIPLASMIC PROTEIN-RELATED"/>
    <property type="match status" value="1"/>
</dbReference>
<dbReference type="PROSITE" id="PS51257">
    <property type="entry name" value="PROKAR_LIPOPROTEIN"/>
    <property type="match status" value="1"/>
</dbReference>
<accession>A0AAU8N175</accession>
<sequence>MLEKVQSRTKQVVAATLTALIAASCSNGSSQTNPLAMPPKEATEQVALAIETKSLDELYSDAQKEGGELTIYAGGDFQGMYSPLETAWKQRFPKVKLNIIVDYSKFHDVRVDNQLATGTLVPDVISFQTLHDFPRWKSQGKLLAYKPAGWDKVHDKFKDPDGAWTAIAVYAFSYRIDTAKVQEGEIKSVQDLVNPKWKNKLASSYPSDDDAMLFLYKKYVDKYGWEWLAKLASQNISLGRGSNYGGDRVSLGESSIAVGAWRLGGQVAPKIDTEQWILPANDPFMAWGQRAAILAEAKHPAAAKLYLNWLLSKEVQEAGNAFSWPVRTDVPAAPGIKPIWEYDNANIDEFVTFMQDRGEVERWRQTMSLYFGETQGPPSPTFLGLHPGLQRN</sequence>
<protein>
    <submittedName>
        <fullName evidence="2">ABC transporter substrate-binding protein</fullName>
    </submittedName>
</protein>
<dbReference type="Gene3D" id="3.40.190.10">
    <property type="entry name" value="Periplasmic binding protein-like II"/>
    <property type="match status" value="2"/>
</dbReference>
<organism evidence="2">
    <name type="scientific">Lysobacter firmicutimachus</name>
    <dbReference type="NCBI Taxonomy" id="1792846"/>
    <lineage>
        <taxon>Bacteria</taxon>
        <taxon>Pseudomonadati</taxon>
        <taxon>Pseudomonadota</taxon>
        <taxon>Gammaproteobacteria</taxon>
        <taxon>Lysobacterales</taxon>
        <taxon>Lysobacteraceae</taxon>
        <taxon>Lysobacter</taxon>
    </lineage>
</organism>
<dbReference type="RefSeq" id="WP_363800076.1">
    <property type="nucleotide sequence ID" value="NZ_CP159925.1"/>
</dbReference>
<dbReference type="Pfam" id="PF13343">
    <property type="entry name" value="SBP_bac_6"/>
    <property type="match status" value="1"/>
</dbReference>
<dbReference type="PANTHER" id="PTHR30006:SF2">
    <property type="entry name" value="ABC TRANSPORTER SUBSTRATE-BINDING PROTEIN"/>
    <property type="match status" value="1"/>
</dbReference>
<dbReference type="EMBL" id="CP159925">
    <property type="protein sequence ID" value="XCO76833.1"/>
    <property type="molecule type" value="Genomic_DNA"/>
</dbReference>
<dbReference type="AlphaFoldDB" id="A0AAU8N175"/>
<gene>
    <name evidence="2" type="ORF">ABU614_08625</name>
</gene>
<evidence type="ECO:0000313" key="2">
    <source>
        <dbReference type="EMBL" id="XCO76833.1"/>
    </source>
</evidence>
<proteinExistence type="predicted"/>
<reference evidence="2" key="1">
    <citation type="submission" date="2024-06" db="EMBL/GenBank/DDBJ databases">
        <authorList>
            <person name="Li S."/>
        </authorList>
    </citation>
    <scope>NUCLEOTIDE SEQUENCE</scope>
    <source>
        <strain evidence="2">SR10</strain>
    </source>
</reference>
<name>A0AAU8N175_9GAMM</name>
<keyword evidence="1" id="KW-0732">Signal</keyword>
<dbReference type="SUPFAM" id="SSF53850">
    <property type="entry name" value="Periplasmic binding protein-like II"/>
    <property type="match status" value="1"/>
</dbReference>